<protein>
    <submittedName>
        <fullName evidence="1">Uncharacterized protein</fullName>
    </submittedName>
</protein>
<keyword evidence="2" id="KW-1185">Reference proteome</keyword>
<accession>A0ACC1I2C7</accession>
<reference evidence="1" key="1">
    <citation type="submission" date="2022-07" db="EMBL/GenBank/DDBJ databases">
        <title>Phylogenomic reconstructions and comparative analyses of Kickxellomycotina fungi.</title>
        <authorList>
            <person name="Reynolds N.K."/>
            <person name="Stajich J.E."/>
            <person name="Barry K."/>
            <person name="Grigoriev I.V."/>
            <person name="Crous P."/>
            <person name="Smith M.E."/>
        </authorList>
    </citation>
    <scope>NUCLEOTIDE SEQUENCE</scope>
    <source>
        <strain evidence="1">Benny 63K</strain>
    </source>
</reference>
<evidence type="ECO:0000313" key="2">
    <source>
        <dbReference type="Proteomes" id="UP001150581"/>
    </source>
</evidence>
<organism evidence="1 2">
    <name type="scientific">Kickxella alabastrina</name>
    <dbReference type="NCBI Taxonomy" id="61397"/>
    <lineage>
        <taxon>Eukaryota</taxon>
        <taxon>Fungi</taxon>
        <taxon>Fungi incertae sedis</taxon>
        <taxon>Zoopagomycota</taxon>
        <taxon>Kickxellomycotina</taxon>
        <taxon>Kickxellomycetes</taxon>
        <taxon>Kickxellales</taxon>
        <taxon>Kickxellaceae</taxon>
        <taxon>Kickxella</taxon>
    </lineage>
</organism>
<dbReference type="EMBL" id="JANBPG010002325">
    <property type="protein sequence ID" value="KAJ1886185.1"/>
    <property type="molecule type" value="Genomic_DNA"/>
</dbReference>
<dbReference type="Proteomes" id="UP001150581">
    <property type="component" value="Unassembled WGS sequence"/>
</dbReference>
<proteinExistence type="predicted"/>
<evidence type="ECO:0000313" key="1">
    <source>
        <dbReference type="EMBL" id="KAJ1886185.1"/>
    </source>
</evidence>
<comment type="caution">
    <text evidence="1">The sequence shown here is derived from an EMBL/GenBank/DDBJ whole genome shotgun (WGS) entry which is preliminary data.</text>
</comment>
<name>A0ACC1I2C7_9FUNG</name>
<sequence length="390" mass="40782">MSVQGTAGVPSLSVGPMAEGGPTRVESSRRGSVAANLSITQGLPIDLDRIDMDDDDDDYDDEESERLDASSFDGDIDEDSMAADDNEGSLGYAASSHGGCRASDCDLLDTSDRTRALRSGPLDMAGLAGRRQSVTVPRNKAFLRLLSLVEDDRQPLASEMEHEGQITRTIRHTNVQEWLRSSSAHLNQPKTPDDQMACSSSPTVVATAGLASPLRNQPGFATAPAAITSSSAPARDILFPTSPALSSVSSLQMNTTSLATLAVSTARPAKRKSIDDGGGNASPAESLHTQGSSRSMHPYKRLAMSPSGLRAQIAIGKNGRSIALPVSRSGPSSPLLVSRPVALPSAASVVTSRARSRSNAGMGPGGLSVLQANGGFSRMNLDDKMYENSC</sequence>
<gene>
    <name evidence="1" type="ORF">LPJ66_009755</name>
</gene>